<evidence type="ECO:0000313" key="2">
    <source>
        <dbReference type="EMBL" id="ORC38418.1"/>
    </source>
</evidence>
<evidence type="ECO:0000256" key="1">
    <source>
        <dbReference type="SAM" id="MobiDB-lite"/>
    </source>
</evidence>
<sequence length="97" mass="10424">MSAAAWREEARSRRPEGTPISSKNKRSAFAGLLFFVRGGSRNKVSAEQVRGRAHRMCAAANEGGSKTGDRMSTVGEDSHQLQNGKRSAGTAGLIEIY</sequence>
<gene>
    <name evidence="2" type="ORF">B4O97_01275</name>
</gene>
<reference evidence="2 3" key="1">
    <citation type="submission" date="2017-03" db="EMBL/GenBank/DDBJ databases">
        <title>Draft Genome sequence of Marispirochaeta sp. strain JC444.</title>
        <authorList>
            <person name="Shivani Y."/>
            <person name="Subhash Y."/>
            <person name="Sasikala C."/>
            <person name="Ramana C."/>
        </authorList>
    </citation>
    <scope>NUCLEOTIDE SEQUENCE [LARGE SCALE GENOMIC DNA]</scope>
    <source>
        <strain evidence="2 3">JC444</strain>
    </source>
</reference>
<feature type="region of interest" description="Disordered" evidence="1">
    <location>
        <begin position="1"/>
        <end position="24"/>
    </location>
</feature>
<dbReference type="AlphaFoldDB" id="A0A1Y1S355"/>
<organism evidence="2 3">
    <name type="scientific">Marispirochaeta aestuarii</name>
    <dbReference type="NCBI Taxonomy" id="1963862"/>
    <lineage>
        <taxon>Bacteria</taxon>
        <taxon>Pseudomonadati</taxon>
        <taxon>Spirochaetota</taxon>
        <taxon>Spirochaetia</taxon>
        <taxon>Spirochaetales</taxon>
        <taxon>Spirochaetaceae</taxon>
        <taxon>Marispirochaeta</taxon>
    </lineage>
</organism>
<dbReference type="Proteomes" id="UP000192343">
    <property type="component" value="Unassembled WGS sequence"/>
</dbReference>
<protein>
    <submittedName>
        <fullName evidence="2">Uncharacterized protein</fullName>
    </submittedName>
</protein>
<feature type="region of interest" description="Disordered" evidence="1">
    <location>
        <begin position="59"/>
        <end position="97"/>
    </location>
</feature>
<proteinExistence type="predicted"/>
<accession>A0A1Y1S355</accession>
<name>A0A1Y1S355_9SPIO</name>
<comment type="caution">
    <text evidence="2">The sequence shown here is derived from an EMBL/GenBank/DDBJ whole genome shotgun (WGS) entry which is preliminary data.</text>
</comment>
<evidence type="ECO:0000313" key="3">
    <source>
        <dbReference type="Proteomes" id="UP000192343"/>
    </source>
</evidence>
<feature type="compositionally biased region" description="Basic and acidic residues" evidence="1">
    <location>
        <begin position="1"/>
        <end position="16"/>
    </location>
</feature>
<keyword evidence="3" id="KW-1185">Reference proteome</keyword>
<dbReference type="EMBL" id="MWQY01000001">
    <property type="protein sequence ID" value="ORC38418.1"/>
    <property type="molecule type" value="Genomic_DNA"/>
</dbReference>